<dbReference type="RefSeq" id="WP_131853779.1">
    <property type="nucleotide sequence ID" value="NZ_SKFH01000041.1"/>
</dbReference>
<keyword evidence="3" id="KW-1185">Reference proteome</keyword>
<feature type="transmembrane region" description="Helical" evidence="1">
    <location>
        <begin position="53"/>
        <end position="79"/>
    </location>
</feature>
<reference evidence="2 3" key="1">
    <citation type="submission" date="2019-03" db="EMBL/GenBank/DDBJ databases">
        <authorList>
            <person name="Kim M.K.M."/>
        </authorList>
    </citation>
    <scope>NUCLEOTIDE SEQUENCE [LARGE SCALE GENOMIC DNA]</scope>
    <source>
        <strain evidence="2 3">17J68-15</strain>
    </source>
</reference>
<dbReference type="AlphaFoldDB" id="A0A4V2WM88"/>
<evidence type="ECO:0000313" key="3">
    <source>
        <dbReference type="Proteomes" id="UP000295164"/>
    </source>
</evidence>
<dbReference type="Proteomes" id="UP000295164">
    <property type="component" value="Unassembled WGS sequence"/>
</dbReference>
<evidence type="ECO:0008006" key="4">
    <source>
        <dbReference type="Google" id="ProtNLM"/>
    </source>
</evidence>
<keyword evidence="1" id="KW-0812">Transmembrane</keyword>
<keyword evidence="1" id="KW-0472">Membrane</keyword>
<comment type="caution">
    <text evidence="2">The sequence shown here is derived from an EMBL/GenBank/DDBJ whole genome shotgun (WGS) entry which is preliminary data.</text>
</comment>
<protein>
    <recommendedName>
        <fullName evidence="4">DUF304 domain-containing protein</fullName>
    </recommendedName>
</protein>
<organism evidence="2 3">
    <name type="scientific">Flaviaesturariibacter aridisoli</name>
    <dbReference type="NCBI Taxonomy" id="2545761"/>
    <lineage>
        <taxon>Bacteria</taxon>
        <taxon>Pseudomonadati</taxon>
        <taxon>Bacteroidota</taxon>
        <taxon>Chitinophagia</taxon>
        <taxon>Chitinophagales</taxon>
        <taxon>Chitinophagaceae</taxon>
        <taxon>Flaviaestuariibacter</taxon>
    </lineage>
</organism>
<feature type="transmembrane region" description="Helical" evidence="1">
    <location>
        <begin position="12"/>
        <end position="33"/>
    </location>
</feature>
<accession>A0A4V2WM88</accession>
<evidence type="ECO:0000256" key="1">
    <source>
        <dbReference type="SAM" id="Phobius"/>
    </source>
</evidence>
<proteinExistence type="predicted"/>
<sequence length="175" mass="19931">MTKSKFNISGLISIFVLAFLWLGAGFVLVALLHDKFFKNPFLKPTNLPNVEQAIILALFILIEVFLAWVISRLWFIVYVDTIHRTIKLVRFVGRNTVYQFQELDGIVVVSGYGGRNGTYSSIYLIKDKRAIENISGLYFENIDQITDALSDVRKLDTKLDSGTLTRRALVRKVVL</sequence>
<dbReference type="EMBL" id="SKFH01000041">
    <property type="protein sequence ID" value="TCZ66930.1"/>
    <property type="molecule type" value="Genomic_DNA"/>
</dbReference>
<name>A0A4V2WM88_9BACT</name>
<keyword evidence="1" id="KW-1133">Transmembrane helix</keyword>
<evidence type="ECO:0000313" key="2">
    <source>
        <dbReference type="EMBL" id="TCZ66930.1"/>
    </source>
</evidence>
<gene>
    <name evidence="2" type="ORF">E0486_16415</name>
</gene>